<keyword evidence="2" id="KW-0472">Membrane</keyword>
<feature type="compositionally biased region" description="Basic and acidic residues" evidence="1">
    <location>
        <begin position="311"/>
        <end position="324"/>
    </location>
</feature>
<comment type="caution">
    <text evidence="3">The sequence shown here is derived from an EMBL/GenBank/DDBJ whole genome shotgun (WGS) entry which is preliminary data.</text>
</comment>
<evidence type="ECO:0000313" key="4">
    <source>
        <dbReference type="Proteomes" id="UP001485043"/>
    </source>
</evidence>
<gene>
    <name evidence="3" type="ORF">WJX84_005471</name>
</gene>
<feature type="compositionally biased region" description="Basic and acidic residues" evidence="1">
    <location>
        <begin position="397"/>
        <end position="406"/>
    </location>
</feature>
<name>A0AAW1SW08_9CHLO</name>
<proteinExistence type="predicted"/>
<keyword evidence="4" id="KW-1185">Reference proteome</keyword>
<feature type="region of interest" description="Disordered" evidence="1">
    <location>
        <begin position="375"/>
        <end position="406"/>
    </location>
</feature>
<feature type="compositionally biased region" description="Polar residues" evidence="1">
    <location>
        <begin position="375"/>
        <end position="386"/>
    </location>
</feature>
<keyword evidence="2" id="KW-1133">Transmembrane helix</keyword>
<dbReference type="InterPro" id="IPR029052">
    <property type="entry name" value="Metallo-depent_PP-like"/>
</dbReference>
<dbReference type="Proteomes" id="UP001485043">
    <property type="component" value="Unassembled WGS sequence"/>
</dbReference>
<evidence type="ECO:0008006" key="5">
    <source>
        <dbReference type="Google" id="ProtNLM"/>
    </source>
</evidence>
<organism evidence="3 4">
    <name type="scientific">Apatococcus fuscideae</name>
    <dbReference type="NCBI Taxonomy" id="2026836"/>
    <lineage>
        <taxon>Eukaryota</taxon>
        <taxon>Viridiplantae</taxon>
        <taxon>Chlorophyta</taxon>
        <taxon>core chlorophytes</taxon>
        <taxon>Trebouxiophyceae</taxon>
        <taxon>Chlorellales</taxon>
        <taxon>Chlorellaceae</taxon>
        <taxon>Apatococcus</taxon>
    </lineage>
</organism>
<feature type="transmembrane region" description="Helical" evidence="2">
    <location>
        <begin position="1102"/>
        <end position="1125"/>
    </location>
</feature>
<protein>
    <recommendedName>
        <fullName evidence="5">Calcineurin-like phosphoesterase domain-containing protein</fullName>
    </recommendedName>
</protein>
<accession>A0AAW1SW08</accession>
<keyword evidence="2" id="KW-0812">Transmembrane</keyword>
<feature type="transmembrane region" description="Helical" evidence="2">
    <location>
        <begin position="1137"/>
        <end position="1167"/>
    </location>
</feature>
<feature type="region of interest" description="Disordered" evidence="1">
    <location>
        <begin position="979"/>
        <end position="1047"/>
    </location>
</feature>
<feature type="transmembrane region" description="Helical" evidence="2">
    <location>
        <begin position="1204"/>
        <end position="1225"/>
    </location>
</feature>
<feature type="transmembrane region" description="Helical" evidence="2">
    <location>
        <begin position="1321"/>
        <end position="1342"/>
    </location>
</feature>
<dbReference type="SUPFAM" id="SSF56300">
    <property type="entry name" value="Metallo-dependent phosphatases"/>
    <property type="match status" value="1"/>
</dbReference>
<feature type="transmembrane region" description="Helical" evidence="2">
    <location>
        <begin position="77"/>
        <end position="97"/>
    </location>
</feature>
<feature type="compositionally biased region" description="Polar residues" evidence="1">
    <location>
        <begin position="901"/>
        <end position="923"/>
    </location>
</feature>
<sequence length="1456" mass="158704">MPTQQAIHPFQHTNISVYLVSAGALGCIFYDSTRTILEKYEINRKWFYLYGATCFFAYLYLRPLIRRQLGSASRGFINFSSVYICWLCGAVFLHLPSFESLGIDFKADLSMFLVIFLLSLASLTVLHGLHALAAMSKLIAPRLFMPDAGHRQMLSVILLNSLSLAVACSTYYSFCGNAAGQTGWSSSAGSGDVKAAVCGKWLHPVRSQSHPSFRNWMIYGEGSEHKHRNENTNSSLSMLSIDIPLDGMGLVGMPAAEAISPVFTLWITLVVMYLVNSGADYTAACTLRATSTAELRRMARKVAKPPHRYRRSMEGPPRHNEHKPLLRRNSFDFLSRGHDVLPGVKDFIRSVSVSYLPNQMGPLSESIDAILQARGFSSGSHPSKGNRTPIGIDGLPAEERSERGDWQKVPAEEIATPEQTGFLPMFPWYTGTSADMYRTVFDLIISLKLFLGRFDMRTMQAATAASPPGAGGEAPQEGDGFTYEHLAAKDQLWLDFAADTGDGGDSTYAVARAMATPSLSVAVPEDMQAQMAASKAPCPRSLHSQHGHQDYDYASSASSGLAIEHLAGKGNASPIRPALEGAAAHSRPVSCPFSLPSSTPPAAQVLPRGDLLILGGDLAYPNPSNETYENRFFRPFEAAMPPPPHVHPSRLVVNKPDLPPLDNAPATCRCPPQSCPTHADLHQSHHSSGPHCRACLASETLRQYVGPTCFAIPGNHDWIDGLETFQRHIHHKGWLGGWLLPQEASYFALRLPHGWWLFGLDLALVDDIDMCQCRYFARLAEERMGPEDQVILVTHQPRWLMDWFWAKAAAPNLRQLVRGHLRGRARIHLAGDLHFYMRHSFKPSLPLPTSGQEASSKVQDAMKVGQHISGEESMSNSQPVASQRQQRLFSLASFGSLDVRGSSSPTPSIASGLTDDLSSSVNGDQMGKDAAPVASTSGNLHPYDPEHLIVNGLGGAFLHPTHVFSASRFASIPDPEVDAHFVQDMPPRGRQMGHAHMGQQSKSSKHPESRGSSPSGPSGSVRGSSPSGGSPRGRSPMRGSATFPGEVGAGHLEGGGARCPGGGGEFCCAAAYPKPERSIYLGRQNLHLFRLKNTRFDVIGGAFYFLLVVSILPQCNSVGAILEAATLTSAVQLFARAVLRCALLILTDSYISLAALLLLFFICFSLARSGGVGAIPPDMVPPKAETFWASMAVRARSGGLVTQLVFSSCHAAVHIIVALTLVLLLELGVETCVRYEGVGKSGYHGLYRWYCAFEAQHFPDPMAVRDKISAWTLHFYPGVLNAAMTIFDLPEAIAVSRTTICSSGIAGLTRLQATAYYASMLAYYWVLATPAMGLLFGLYLYLSVNWFHVHFDEAFSSLRIPHHKGFSRLHITPAGDLEIYGLAMDKVACQWREDPRWRTPHGAGSRLQPSHKAEAPSRWLPVASGNCVLDDLGPEASSIKMIDYCYVPKARVFPSQ</sequence>
<evidence type="ECO:0000256" key="2">
    <source>
        <dbReference type="SAM" id="Phobius"/>
    </source>
</evidence>
<dbReference type="PANTHER" id="PTHR34211:SF3">
    <property type="entry name" value="CALCINEURIN-LIKE METALLO-PHOSPHOESTERASE SUPERFAMILY PROTEIN"/>
    <property type="match status" value="1"/>
</dbReference>
<dbReference type="PANTHER" id="PTHR34211">
    <property type="entry name" value="CALCINEURIN-LIKE METALLO-PHOSPHOESTERASE SUPERFAMILY PROTEIN"/>
    <property type="match status" value="1"/>
</dbReference>
<dbReference type="EMBL" id="JALJOV010000833">
    <property type="protein sequence ID" value="KAK9860457.1"/>
    <property type="molecule type" value="Genomic_DNA"/>
</dbReference>
<feature type="transmembrane region" description="Helical" evidence="2">
    <location>
        <begin position="109"/>
        <end position="132"/>
    </location>
</feature>
<evidence type="ECO:0000256" key="1">
    <source>
        <dbReference type="SAM" id="MobiDB-lite"/>
    </source>
</evidence>
<feature type="compositionally biased region" description="Basic residues" evidence="1">
    <location>
        <begin position="299"/>
        <end position="310"/>
    </location>
</feature>
<feature type="region of interest" description="Disordered" evidence="1">
    <location>
        <begin position="898"/>
        <end position="939"/>
    </location>
</feature>
<feature type="compositionally biased region" description="Low complexity" evidence="1">
    <location>
        <begin position="1010"/>
        <end position="1046"/>
    </location>
</feature>
<reference evidence="3 4" key="1">
    <citation type="journal article" date="2024" name="Nat. Commun.">
        <title>Phylogenomics reveals the evolutionary origins of lichenization in chlorophyte algae.</title>
        <authorList>
            <person name="Puginier C."/>
            <person name="Libourel C."/>
            <person name="Otte J."/>
            <person name="Skaloud P."/>
            <person name="Haon M."/>
            <person name="Grisel S."/>
            <person name="Petersen M."/>
            <person name="Berrin J.G."/>
            <person name="Delaux P.M."/>
            <person name="Dal Grande F."/>
            <person name="Keller J."/>
        </authorList>
    </citation>
    <scope>NUCLEOTIDE SEQUENCE [LARGE SCALE GENOMIC DNA]</scope>
    <source>
        <strain evidence="3 4">SAG 2523</strain>
    </source>
</reference>
<feature type="transmembrane region" description="Helical" evidence="2">
    <location>
        <begin position="47"/>
        <end position="65"/>
    </location>
</feature>
<feature type="region of interest" description="Disordered" evidence="1">
    <location>
        <begin position="299"/>
        <end position="324"/>
    </location>
</feature>
<evidence type="ECO:0000313" key="3">
    <source>
        <dbReference type="EMBL" id="KAK9860457.1"/>
    </source>
</evidence>
<feature type="region of interest" description="Disordered" evidence="1">
    <location>
        <begin position="532"/>
        <end position="553"/>
    </location>
</feature>
<feature type="transmembrane region" description="Helical" evidence="2">
    <location>
        <begin position="153"/>
        <end position="174"/>
    </location>
</feature>